<keyword evidence="5 9" id="KW-0371">Homeobox</keyword>
<evidence type="ECO:0000256" key="10">
    <source>
        <dbReference type="RuleBase" id="RU000682"/>
    </source>
</evidence>
<evidence type="ECO:0000259" key="12">
    <source>
        <dbReference type="PROSITE" id="PS50071"/>
    </source>
</evidence>
<dbReference type="SUPFAM" id="SSF46689">
    <property type="entry name" value="Homeodomain-like"/>
    <property type="match status" value="1"/>
</dbReference>
<dbReference type="PANTHER" id="PTHR45940">
    <property type="entry name" value="WUSCHEL-RELATED HOMEOBOX 1-RELATED"/>
    <property type="match status" value="1"/>
</dbReference>
<evidence type="ECO:0000256" key="1">
    <source>
        <dbReference type="ARBA" id="ARBA00004123"/>
    </source>
</evidence>
<feature type="domain" description="Homeobox" evidence="12">
    <location>
        <begin position="2"/>
        <end position="67"/>
    </location>
</feature>
<comment type="caution">
    <text evidence="13">The sequence shown here is derived from an EMBL/GenBank/DDBJ whole genome shotgun (WGS) entry which is preliminary data.</text>
</comment>
<evidence type="ECO:0000256" key="8">
    <source>
        <dbReference type="ARBA" id="ARBA00024040"/>
    </source>
</evidence>
<keyword evidence="3" id="KW-0805">Transcription regulation</keyword>
<reference evidence="13 14" key="1">
    <citation type="journal article" date="2023" name="Plants (Basel)">
        <title>Bridging the Gap: Combining Genomics and Transcriptomics Approaches to Understand Stylosanthes scabra, an Orphan Legume from the Brazilian Caatinga.</title>
        <authorList>
            <person name="Ferreira-Neto J.R.C."/>
            <person name="da Silva M.D."/>
            <person name="Binneck E."/>
            <person name="de Melo N.F."/>
            <person name="da Silva R.H."/>
            <person name="de Melo A.L.T.M."/>
            <person name="Pandolfi V."/>
            <person name="Bustamante F.O."/>
            <person name="Brasileiro-Vidal A.C."/>
            <person name="Benko-Iseppon A.M."/>
        </authorList>
    </citation>
    <scope>NUCLEOTIDE SEQUENCE [LARGE SCALE GENOMIC DNA]</scope>
    <source>
        <tissue evidence="13">Leaves</tissue>
    </source>
</reference>
<evidence type="ECO:0000313" key="13">
    <source>
        <dbReference type="EMBL" id="MED6126060.1"/>
    </source>
</evidence>
<name>A0ABU6RQ33_9FABA</name>
<evidence type="ECO:0000256" key="5">
    <source>
        <dbReference type="ARBA" id="ARBA00023155"/>
    </source>
</evidence>
<proteinExistence type="inferred from homology"/>
<feature type="compositionally biased region" description="Low complexity" evidence="11">
    <location>
        <begin position="199"/>
        <end position="212"/>
    </location>
</feature>
<dbReference type="GO" id="GO:0003677">
    <property type="term" value="F:DNA binding"/>
    <property type="evidence" value="ECO:0007669"/>
    <property type="project" value="UniProtKB-KW"/>
</dbReference>
<organism evidence="13 14">
    <name type="scientific">Stylosanthes scabra</name>
    <dbReference type="NCBI Taxonomy" id="79078"/>
    <lineage>
        <taxon>Eukaryota</taxon>
        <taxon>Viridiplantae</taxon>
        <taxon>Streptophyta</taxon>
        <taxon>Embryophyta</taxon>
        <taxon>Tracheophyta</taxon>
        <taxon>Spermatophyta</taxon>
        <taxon>Magnoliopsida</taxon>
        <taxon>eudicotyledons</taxon>
        <taxon>Gunneridae</taxon>
        <taxon>Pentapetalae</taxon>
        <taxon>rosids</taxon>
        <taxon>fabids</taxon>
        <taxon>Fabales</taxon>
        <taxon>Fabaceae</taxon>
        <taxon>Papilionoideae</taxon>
        <taxon>50 kb inversion clade</taxon>
        <taxon>dalbergioids sensu lato</taxon>
        <taxon>Dalbergieae</taxon>
        <taxon>Pterocarpus clade</taxon>
        <taxon>Stylosanthes</taxon>
    </lineage>
</organism>
<gene>
    <name evidence="13" type="primary">WOX2_4</name>
    <name evidence="13" type="ORF">PIB30_074741</name>
</gene>
<protein>
    <submittedName>
        <fullName evidence="13">Wuschel- homeobox</fullName>
    </submittedName>
</protein>
<dbReference type="PROSITE" id="PS50071">
    <property type="entry name" value="HOMEOBOX_2"/>
    <property type="match status" value="1"/>
</dbReference>
<dbReference type="InterPro" id="IPR001356">
    <property type="entry name" value="HD"/>
</dbReference>
<feature type="DNA-binding region" description="Homeobox" evidence="9">
    <location>
        <begin position="4"/>
        <end position="68"/>
    </location>
</feature>
<dbReference type="PANTHER" id="PTHR45940:SF6">
    <property type="entry name" value="WUSCHEL-RELATED HOMEOBOX 2"/>
    <property type="match status" value="1"/>
</dbReference>
<comment type="similarity">
    <text evidence="8">Belongs to the WUS homeobox family.</text>
</comment>
<dbReference type="CDD" id="cd00086">
    <property type="entry name" value="homeodomain"/>
    <property type="match status" value="1"/>
</dbReference>
<feature type="region of interest" description="Disordered" evidence="11">
    <location>
        <begin position="199"/>
        <end position="225"/>
    </location>
</feature>
<evidence type="ECO:0000256" key="7">
    <source>
        <dbReference type="ARBA" id="ARBA00023242"/>
    </source>
</evidence>
<evidence type="ECO:0000256" key="4">
    <source>
        <dbReference type="ARBA" id="ARBA00023125"/>
    </source>
</evidence>
<evidence type="ECO:0000256" key="9">
    <source>
        <dbReference type="PROSITE-ProRule" id="PRU00108"/>
    </source>
</evidence>
<evidence type="ECO:0000256" key="3">
    <source>
        <dbReference type="ARBA" id="ARBA00023015"/>
    </source>
</evidence>
<accession>A0ABU6RQ33</accession>
<dbReference type="Gene3D" id="1.10.10.60">
    <property type="entry name" value="Homeodomain-like"/>
    <property type="match status" value="1"/>
</dbReference>
<comment type="subcellular location">
    <subcellularLocation>
        <location evidence="1 9 10">Nucleus</location>
    </subcellularLocation>
</comment>
<dbReference type="Proteomes" id="UP001341840">
    <property type="component" value="Unassembled WGS sequence"/>
</dbReference>
<keyword evidence="6" id="KW-0804">Transcription</keyword>
<dbReference type="EMBL" id="JASCZI010031144">
    <property type="protein sequence ID" value="MED6126060.1"/>
    <property type="molecule type" value="Genomic_DNA"/>
</dbReference>
<dbReference type="SMART" id="SM00389">
    <property type="entry name" value="HOX"/>
    <property type="match status" value="1"/>
</dbReference>
<evidence type="ECO:0000256" key="11">
    <source>
        <dbReference type="SAM" id="MobiDB-lite"/>
    </source>
</evidence>
<evidence type="ECO:0000256" key="2">
    <source>
        <dbReference type="ARBA" id="ARBA00022473"/>
    </source>
</evidence>
<dbReference type="Pfam" id="PF00046">
    <property type="entry name" value="Homeodomain"/>
    <property type="match status" value="1"/>
</dbReference>
<keyword evidence="4 9" id="KW-0238">DNA-binding</keyword>
<evidence type="ECO:0000256" key="6">
    <source>
        <dbReference type="ARBA" id="ARBA00023163"/>
    </source>
</evidence>
<keyword evidence="14" id="KW-1185">Reference proteome</keyword>
<keyword evidence="2" id="KW-0217">Developmental protein</keyword>
<sequence>MEDSGSSRWNPTKEQISILENLYRQGIRTPSAEEIQQITTRLRAFGHIEGKNVFYWFQNHKARQRQKQKQHTLAYFNRCFLHHHQPPFAPNNVMCGPYSPEYAHEQAQVVVPVGMIRRIMPGNEKVVTMCNNNMEEEKEEEGKFDYYGLGFNKQLDNKTLDLFPLHPTGILEEKKEAQQNNNNKNAMTMKCSFMASSTSSSSLSTDTTFSYSPHHDDGQGQKQPFFDFFVTSGQGHGQEQASFESG</sequence>
<dbReference type="InterPro" id="IPR009057">
    <property type="entry name" value="Homeodomain-like_sf"/>
</dbReference>
<dbReference type="InterPro" id="IPR044555">
    <property type="entry name" value="WUSCHEL-like"/>
</dbReference>
<evidence type="ECO:0000313" key="14">
    <source>
        <dbReference type="Proteomes" id="UP001341840"/>
    </source>
</evidence>
<keyword evidence="7 9" id="KW-0539">Nucleus</keyword>